<evidence type="ECO:0000256" key="5">
    <source>
        <dbReference type="HAMAP-Rule" id="MF_01962"/>
    </source>
</evidence>
<evidence type="ECO:0000256" key="4">
    <source>
        <dbReference type="ARBA" id="ARBA00023080"/>
    </source>
</evidence>
<dbReference type="GO" id="GO:0009117">
    <property type="term" value="P:nucleotide metabolic process"/>
    <property type="evidence" value="ECO:0007669"/>
    <property type="project" value="UniProtKB-KW"/>
</dbReference>
<evidence type="ECO:0000256" key="2">
    <source>
        <dbReference type="ARBA" id="ARBA00022801"/>
    </source>
</evidence>
<dbReference type="PATRIC" id="fig|472175.3.peg.2561"/>
<dbReference type="GO" id="GO:0008270">
    <property type="term" value="F:zinc ion binding"/>
    <property type="evidence" value="ECO:0007669"/>
    <property type="project" value="UniProtKB-UniRule"/>
</dbReference>
<dbReference type="InterPro" id="IPR001365">
    <property type="entry name" value="A_deaminase_dom"/>
</dbReference>
<dbReference type="AlphaFoldDB" id="A0A084U5T4"/>
<dbReference type="PANTHER" id="PTHR43114">
    <property type="entry name" value="ADENINE DEAMINASE"/>
    <property type="match status" value="1"/>
</dbReference>
<reference evidence="7 8" key="1">
    <citation type="submission" date="2014-05" db="EMBL/GenBank/DDBJ databases">
        <title>Draft Genome Sequence of Nitratireductor basaltis Strain UMTGB225, A Marine Bacterium Isolated from Green Barrel Tunicate.</title>
        <authorList>
            <person name="Gan H.Y."/>
        </authorList>
    </citation>
    <scope>NUCLEOTIDE SEQUENCE [LARGE SCALE GENOMIC DNA]</scope>
    <source>
        <strain evidence="7 8">UMTGB225</strain>
    </source>
</reference>
<evidence type="ECO:0000256" key="1">
    <source>
        <dbReference type="ARBA" id="ARBA00022723"/>
    </source>
</evidence>
<comment type="function">
    <text evidence="5">Catalyzes the hydrolytic deamination of adenine to hypoxanthine. Plays an important role in the purine salvage pathway and in nitrogen catabolism.</text>
</comment>
<keyword evidence="2 5" id="KW-0378">Hydrolase</keyword>
<keyword evidence="3 5" id="KW-0862">Zinc</keyword>
<evidence type="ECO:0000313" key="7">
    <source>
        <dbReference type="EMBL" id="KFB08320.1"/>
    </source>
</evidence>
<proteinExistence type="inferred from homology"/>
<keyword evidence="4 5" id="KW-0546">Nucleotide metabolism</keyword>
<keyword evidence="1 5" id="KW-0479">Metal-binding</keyword>
<evidence type="ECO:0000256" key="3">
    <source>
        <dbReference type="ARBA" id="ARBA00022833"/>
    </source>
</evidence>
<organism evidence="7 8">
    <name type="scientific">Nitratireductor basaltis</name>
    <dbReference type="NCBI Taxonomy" id="472175"/>
    <lineage>
        <taxon>Bacteria</taxon>
        <taxon>Pseudomonadati</taxon>
        <taxon>Pseudomonadota</taxon>
        <taxon>Alphaproteobacteria</taxon>
        <taxon>Hyphomicrobiales</taxon>
        <taxon>Phyllobacteriaceae</taxon>
        <taxon>Nitratireductor</taxon>
    </lineage>
</organism>
<feature type="binding site" evidence="5">
    <location>
        <position position="8"/>
    </location>
    <ligand>
        <name>Zn(2+)</name>
        <dbReference type="ChEBI" id="CHEBI:29105"/>
        <note>catalytic</note>
    </ligand>
</feature>
<dbReference type="eggNOG" id="COG1816">
    <property type="taxonomic scope" value="Bacteria"/>
</dbReference>
<comment type="catalytic activity">
    <reaction evidence="5">
        <text>adenine + H2O + H(+) = hypoxanthine + NH4(+)</text>
        <dbReference type="Rhea" id="RHEA:23688"/>
        <dbReference type="ChEBI" id="CHEBI:15377"/>
        <dbReference type="ChEBI" id="CHEBI:15378"/>
        <dbReference type="ChEBI" id="CHEBI:16708"/>
        <dbReference type="ChEBI" id="CHEBI:17368"/>
        <dbReference type="ChEBI" id="CHEBI:28938"/>
        <dbReference type="EC" id="3.5.4.2"/>
    </reaction>
</comment>
<gene>
    <name evidence="7" type="ORF">EL18_02570</name>
</gene>
<feature type="active site" description="Proton donor" evidence="5">
    <location>
        <position position="189"/>
    </location>
</feature>
<dbReference type="GO" id="GO:0043103">
    <property type="term" value="P:hypoxanthine salvage"/>
    <property type="evidence" value="ECO:0007669"/>
    <property type="project" value="UniProtKB-UniRule"/>
</dbReference>
<comment type="similarity">
    <text evidence="5">Belongs to the metallo-dependent hydrolases superfamily. Adenosine and AMP deaminases family. Adenine deaminase type 2 subfamily.</text>
</comment>
<dbReference type="CDD" id="cd01320">
    <property type="entry name" value="ADA"/>
    <property type="match status" value="1"/>
</dbReference>
<dbReference type="STRING" id="472175.EL18_02570"/>
<name>A0A084U5T4_9HYPH</name>
<comment type="caution">
    <text evidence="7">The sequence shown here is derived from an EMBL/GenBank/DDBJ whole genome shotgun (WGS) entry which is preliminary data.</text>
</comment>
<protein>
    <recommendedName>
        <fullName evidence="5">Adenine deaminase</fullName>
        <shortName evidence="5">ADE</shortName>
        <ecNumber evidence="5">3.5.4.2</ecNumber>
    </recommendedName>
    <alternativeName>
        <fullName evidence="5">Adenine aminohydrolase</fullName>
        <shortName evidence="5">AAH</shortName>
    </alternativeName>
</protein>
<accession>A0A084U5T4</accession>
<dbReference type="Pfam" id="PF00962">
    <property type="entry name" value="A_deaminase"/>
    <property type="match status" value="1"/>
</dbReference>
<dbReference type="OrthoDB" id="105475at2"/>
<dbReference type="PANTHER" id="PTHR43114:SF6">
    <property type="entry name" value="ADENINE DEAMINASE"/>
    <property type="match status" value="1"/>
</dbReference>
<dbReference type="NCBIfam" id="NF006848">
    <property type="entry name" value="PRK09358.1-3"/>
    <property type="match status" value="1"/>
</dbReference>
<dbReference type="RefSeq" id="WP_036484920.1">
    <property type="nucleotide sequence ID" value="NZ_JMQM01000002.1"/>
</dbReference>
<dbReference type="Gene3D" id="3.20.20.140">
    <property type="entry name" value="Metal-dependent hydrolases"/>
    <property type="match status" value="1"/>
</dbReference>
<feature type="site" description="Important for catalytic activity" evidence="5">
    <location>
        <position position="210"/>
    </location>
</feature>
<dbReference type="NCBIfam" id="TIGR01430">
    <property type="entry name" value="aden_deam"/>
    <property type="match status" value="1"/>
</dbReference>
<feature type="binding site" evidence="5">
    <location>
        <position position="268"/>
    </location>
    <ligand>
        <name>substrate</name>
    </ligand>
</feature>
<evidence type="ECO:0000259" key="6">
    <source>
        <dbReference type="Pfam" id="PF00962"/>
    </source>
</evidence>
<dbReference type="GO" id="GO:0006146">
    <property type="term" value="P:adenine catabolic process"/>
    <property type="evidence" value="ECO:0007669"/>
    <property type="project" value="UniProtKB-UniRule"/>
</dbReference>
<dbReference type="InterPro" id="IPR006330">
    <property type="entry name" value="Ado/ade_deaminase"/>
</dbReference>
<dbReference type="InterPro" id="IPR028892">
    <property type="entry name" value="ADE"/>
</dbReference>
<feature type="binding site" evidence="5">
    <location>
        <position position="186"/>
    </location>
    <ligand>
        <name>Zn(2+)</name>
        <dbReference type="ChEBI" id="CHEBI:29105"/>
        <note>catalytic</note>
    </ligand>
</feature>
<comment type="cofactor">
    <cofactor evidence="5">
        <name>Zn(2+)</name>
        <dbReference type="ChEBI" id="CHEBI:29105"/>
    </cofactor>
    <text evidence="5">Binds 1 zinc ion per subunit.</text>
</comment>
<dbReference type="HAMAP" id="MF_01962">
    <property type="entry name" value="Adenine_deaminase"/>
    <property type="match status" value="1"/>
</dbReference>
<keyword evidence="8" id="KW-1185">Reference proteome</keyword>
<dbReference type="EC" id="3.5.4.2" evidence="5"/>
<sequence length="325" mass="35345">MVPKAELHCHIEGAASPALVMAQAKKYGVDVSSFIRDNAYHWNDFTSFLKAYDRAAELFRTPEDYALLTENYLREIARDGAIYAEFFTSPDHAERVGLSPESYTEALAEGMRRAKSETGIESRMVVTGVRHVGAEAVVKAANFAANCGHPLVTGFGMAGDERMGAASDFARAFDIAREAGLGLTVHAGEFGGPESVRSALDTFAPTRIGHGVRAIEDDALVQRIAEEGIVLEVCPISNIVLGVYDRIENHPLPALKEAGCRVTVSSDDPPHFHTSLSNEYDVAKEHFGFDDGELLALTRTSVEAAFVDEATRTRLLERLNRASEA</sequence>
<evidence type="ECO:0000313" key="8">
    <source>
        <dbReference type="Proteomes" id="UP000053675"/>
    </source>
</evidence>
<dbReference type="InterPro" id="IPR032466">
    <property type="entry name" value="Metal_Hydrolase"/>
</dbReference>
<dbReference type="SUPFAM" id="SSF51556">
    <property type="entry name" value="Metallo-dependent hydrolases"/>
    <property type="match status" value="1"/>
</dbReference>
<feature type="domain" description="Adenosine deaminase" evidence="6">
    <location>
        <begin position="3"/>
        <end position="320"/>
    </location>
</feature>
<dbReference type="EMBL" id="JMQM01000002">
    <property type="protein sequence ID" value="KFB08320.1"/>
    <property type="molecule type" value="Genomic_DNA"/>
</dbReference>
<feature type="binding site" evidence="5">
    <location>
        <position position="10"/>
    </location>
    <ligand>
        <name>Zn(2+)</name>
        <dbReference type="ChEBI" id="CHEBI:29105"/>
        <note>catalytic</note>
    </ligand>
</feature>
<feature type="binding site" evidence="5">
    <location>
        <position position="267"/>
    </location>
    <ligand>
        <name>Zn(2+)</name>
        <dbReference type="ChEBI" id="CHEBI:29105"/>
        <note>catalytic</note>
    </ligand>
</feature>
<dbReference type="GO" id="GO:0000034">
    <property type="term" value="F:adenine deaminase activity"/>
    <property type="evidence" value="ECO:0007669"/>
    <property type="project" value="UniProtKB-UniRule"/>
</dbReference>
<dbReference type="Proteomes" id="UP000053675">
    <property type="component" value="Unassembled WGS sequence"/>
</dbReference>